<dbReference type="GO" id="GO:0005737">
    <property type="term" value="C:cytoplasm"/>
    <property type="evidence" value="ECO:0007669"/>
    <property type="project" value="UniProtKB-SubCell"/>
</dbReference>
<keyword evidence="5" id="KW-0472">Membrane</keyword>
<protein>
    <recommendedName>
        <fullName evidence="6">AB hydrolase-1 domain-containing protein</fullName>
    </recommendedName>
</protein>
<dbReference type="Proteomes" id="UP000821866">
    <property type="component" value="Chromosome 7"/>
</dbReference>
<dbReference type="EMBL" id="JABSTU010000009">
    <property type="protein sequence ID" value="KAH8020428.1"/>
    <property type="molecule type" value="Genomic_DNA"/>
</dbReference>
<comment type="subcellular location">
    <subcellularLocation>
        <location evidence="1">Cytoplasm</location>
    </subcellularLocation>
</comment>
<dbReference type="PANTHER" id="PTHR46197:SF3">
    <property type="entry name" value="AB HYDROLASE-1 DOMAIN-CONTAINING PROTEIN"/>
    <property type="match status" value="1"/>
</dbReference>
<evidence type="ECO:0000313" key="8">
    <source>
        <dbReference type="Proteomes" id="UP000821866"/>
    </source>
</evidence>
<evidence type="ECO:0000256" key="4">
    <source>
        <dbReference type="SAM" id="MobiDB-lite"/>
    </source>
</evidence>
<feature type="compositionally biased region" description="Polar residues" evidence="4">
    <location>
        <begin position="1"/>
        <end position="14"/>
    </location>
</feature>
<dbReference type="InterPro" id="IPR000073">
    <property type="entry name" value="AB_hydrolase_1"/>
</dbReference>
<evidence type="ECO:0000313" key="7">
    <source>
        <dbReference type="EMBL" id="KAH8020428.1"/>
    </source>
</evidence>
<organism evidence="7 8">
    <name type="scientific">Rhipicephalus microplus</name>
    <name type="common">Cattle tick</name>
    <name type="synonym">Boophilus microplus</name>
    <dbReference type="NCBI Taxonomy" id="6941"/>
    <lineage>
        <taxon>Eukaryota</taxon>
        <taxon>Metazoa</taxon>
        <taxon>Ecdysozoa</taxon>
        <taxon>Arthropoda</taxon>
        <taxon>Chelicerata</taxon>
        <taxon>Arachnida</taxon>
        <taxon>Acari</taxon>
        <taxon>Parasitiformes</taxon>
        <taxon>Ixodida</taxon>
        <taxon>Ixodoidea</taxon>
        <taxon>Ixodidae</taxon>
        <taxon>Rhipicephalinae</taxon>
        <taxon>Rhipicephalus</taxon>
        <taxon>Boophilus</taxon>
    </lineage>
</organism>
<evidence type="ECO:0000259" key="6">
    <source>
        <dbReference type="Pfam" id="PF12697"/>
    </source>
</evidence>
<feature type="region of interest" description="Disordered" evidence="4">
    <location>
        <begin position="1"/>
        <end position="21"/>
    </location>
</feature>
<comment type="caution">
    <text evidence="7">The sequence shown here is derived from an EMBL/GenBank/DDBJ whole genome shotgun (WGS) entry which is preliminary data.</text>
</comment>
<reference evidence="7" key="2">
    <citation type="submission" date="2021-09" db="EMBL/GenBank/DDBJ databases">
        <authorList>
            <person name="Jia N."/>
            <person name="Wang J."/>
            <person name="Shi W."/>
            <person name="Du L."/>
            <person name="Sun Y."/>
            <person name="Zhan W."/>
            <person name="Jiang J."/>
            <person name="Wang Q."/>
            <person name="Zhang B."/>
            <person name="Ji P."/>
            <person name="Sakyi L.B."/>
            <person name="Cui X."/>
            <person name="Yuan T."/>
            <person name="Jiang B."/>
            <person name="Yang W."/>
            <person name="Lam T.T.-Y."/>
            <person name="Chang Q."/>
            <person name="Ding S."/>
            <person name="Wang X."/>
            <person name="Zhu J."/>
            <person name="Ruan X."/>
            <person name="Zhao L."/>
            <person name="Wei J."/>
            <person name="Que T."/>
            <person name="Du C."/>
            <person name="Cheng J."/>
            <person name="Dai P."/>
            <person name="Han X."/>
            <person name="Huang E."/>
            <person name="Gao Y."/>
            <person name="Liu J."/>
            <person name="Shao H."/>
            <person name="Ye R."/>
            <person name="Li L."/>
            <person name="Wei W."/>
            <person name="Wang X."/>
            <person name="Wang C."/>
            <person name="Huo Q."/>
            <person name="Li W."/>
            <person name="Guo W."/>
            <person name="Chen H."/>
            <person name="Chen S."/>
            <person name="Zhou L."/>
            <person name="Zhou L."/>
            <person name="Ni X."/>
            <person name="Tian J."/>
            <person name="Zhou Y."/>
            <person name="Sheng Y."/>
            <person name="Liu T."/>
            <person name="Pan Y."/>
            <person name="Xia L."/>
            <person name="Li J."/>
            <person name="Zhao F."/>
            <person name="Cao W."/>
        </authorList>
    </citation>
    <scope>NUCLEOTIDE SEQUENCE</scope>
    <source>
        <strain evidence="7">Rmic-2018</strain>
        <tissue evidence="7">Larvae</tissue>
    </source>
</reference>
<accession>A0A9J6DE82</accession>
<comment type="similarity">
    <text evidence="3">Belongs to the AB hydrolase superfamily. ABHD14 family.</text>
</comment>
<feature type="transmembrane region" description="Helical" evidence="5">
    <location>
        <begin position="46"/>
        <end position="68"/>
    </location>
</feature>
<dbReference type="Pfam" id="PF12697">
    <property type="entry name" value="Abhydrolase_6"/>
    <property type="match status" value="1"/>
</dbReference>
<dbReference type="PANTHER" id="PTHR46197">
    <property type="entry name" value="PROTEIN ABHD14B-LIKE"/>
    <property type="match status" value="1"/>
</dbReference>
<gene>
    <name evidence="7" type="ORF">HPB51_001726</name>
</gene>
<evidence type="ECO:0000256" key="2">
    <source>
        <dbReference type="ARBA" id="ARBA00022490"/>
    </source>
</evidence>
<feature type="region of interest" description="Disordered" evidence="4">
    <location>
        <begin position="77"/>
        <end position="106"/>
    </location>
</feature>
<keyword evidence="8" id="KW-1185">Reference proteome</keyword>
<reference evidence="7" key="1">
    <citation type="journal article" date="2020" name="Cell">
        <title>Large-Scale Comparative Analyses of Tick Genomes Elucidate Their Genetic Diversity and Vector Capacities.</title>
        <authorList>
            <consortium name="Tick Genome and Microbiome Consortium (TIGMIC)"/>
            <person name="Jia N."/>
            <person name="Wang J."/>
            <person name="Shi W."/>
            <person name="Du L."/>
            <person name="Sun Y."/>
            <person name="Zhan W."/>
            <person name="Jiang J.F."/>
            <person name="Wang Q."/>
            <person name="Zhang B."/>
            <person name="Ji P."/>
            <person name="Bell-Sakyi L."/>
            <person name="Cui X.M."/>
            <person name="Yuan T.T."/>
            <person name="Jiang B.G."/>
            <person name="Yang W.F."/>
            <person name="Lam T.T."/>
            <person name="Chang Q.C."/>
            <person name="Ding S.J."/>
            <person name="Wang X.J."/>
            <person name="Zhu J.G."/>
            <person name="Ruan X.D."/>
            <person name="Zhao L."/>
            <person name="Wei J.T."/>
            <person name="Ye R.Z."/>
            <person name="Que T.C."/>
            <person name="Du C.H."/>
            <person name="Zhou Y.H."/>
            <person name="Cheng J.X."/>
            <person name="Dai P.F."/>
            <person name="Guo W.B."/>
            <person name="Han X.H."/>
            <person name="Huang E.J."/>
            <person name="Li L.F."/>
            <person name="Wei W."/>
            <person name="Gao Y.C."/>
            <person name="Liu J.Z."/>
            <person name="Shao H.Z."/>
            <person name="Wang X."/>
            <person name="Wang C.C."/>
            <person name="Yang T.C."/>
            <person name="Huo Q.B."/>
            <person name="Li W."/>
            <person name="Chen H.Y."/>
            <person name="Chen S.E."/>
            <person name="Zhou L.G."/>
            <person name="Ni X.B."/>
            <person name="Tian J.H."/>
            <person name="Sheng Y."/>
            <person name="Liu T."/>
            <person name="Pan Y.S."/>
            <person name="Xia L.Y."/>
            <person name="Li J."/>
            <person name="Zhao F."/>
            <person name="Cao W.C."/>
        </authorList>
    </citation>
    <scope>NUCLEOTIDE SEQUENCE</scope>
    <source>
        <strain evidence="7">Rmic-2018</strain>
    </source>
</reference>
<sequence>MPSPPNTNVLQSTQGDGGVAASSTRNLVEGQAGESRGWCFEHAKSLLILVVAVVLVFGMVLYGIFVYLPDGQSTVGSTAKGQSTVGSTAKGQTITPSGNTDPPSSVDWKTPWHSFNYKELDVPASISTEARQVTPSEATVVVDGLTVFYREVNPQGAYANISVLMLHGAAFKSQTWYDLGTLGNLGLMGYRVVAIDVPGYGNSPSGTITDKAAFMQHLLAALRLKDPVIVSPSMSGGLSLPFLIKHWQKMAGYVPVAPVGTNALLQVQCDTADAPVDVSQVYAELRAYVPNPVPNLSCIKVPTMVVFGEHDRGSSSAILNLLPNSVAVEIPNGRHPAYLDDPKLWHQALYNFLLRLRQLRR</sequence>
<dbReference type="AlphaFoldDB" id="A0A9J6DE82"/>
<evidence type="ECO:0000256" key="3">
    <source>
        <dbReference type="ARBA" id="ARBA00037942"/>
    </source>
</evidence>
<evidence type="ECO:0000256" key="5">
    <source>
        <dbReference type="SAM" id="Phobius"/>
    </source>
</evidence>
<keyword evidence="2" id="KW-0963">Cytoplasm</keyword>
<proteinExistence type="inferred from homology"/>
<evidence type="ECO:0000256" key="1">
    <source>
        <dbReference type="ARBA" id="ARBA00004496"/>
    </source>
</evidence>
<name>A0A9J6DE82_RHIMP</name>
<feature type="domain" description="AB hydrolase-1" evidence="6">
    <location>
        <begin position="163"/>
        <end position="258"/>
    </location>
</feature>
<keyword evidence="5" id="KW-1133">Transmembrane helix</keyword>
<feature type="compositionally biased region" description="Polar residues" evidence="4">
    <location>
        <begin position="77"/>
        <end position="103"/>
    </location>
</feature>
<dbReference type="Gene3D" id="3.40.50.1820">
    <property type="entry name" value="alpha/beta hydrolase"/>
    <property type="match status" value="1"/>
</dbReference>
<dbReference type="VEuPathDB" id="VectorBase:LOC119173790"/>
<dbReference type="InterPro" id="IPR029058">
    <property type="entry name" value="AB_hydrolase_fold"/>
</dbReference>
<dbReference type="SUPFAM" id="SSF53474">
    <property type="entry name" value="alpha/beta-Hydrolases"/>
    <property type="match status" value="1"/>
</dbReference>
<keyword evidence="5" id="KW-0812">Transmembrane</keyword>